<dbReference type="Proteomes" id="UP000665020">
    <property type="component" value="Chromosome"/>
</dbReference>
<protein>
    <submittedName>
        <fullName evidence="2">Uncharacterized protein</fullName>
    </submittedName>
</protein>
<dbReference type="AlphaFoldDB" id="A0A8A7KBN7"/>
<dbReference type="RefSeq" id="WP_230868645.1">
    <property type="nucleotide sequence ID" value="NZ_CP046640.1"/>
</dbReference>
<organism evidence="2 3">
    <name type="scientific">Iocasia fonsfrigidae</name>
    <dbReference type="NCBI Taxonomy" id="2682810"/>
    <lineage>
        <taxon>Bacteria</taxon>
        <taxon>Bacillati</taxon>
        <taxon>Bacillota</taxon>
        <taxon>Clostridia</taxon>
        <taxon>Halanaerobiales</taxon>
        <taxon>Halanaerobiaceae</taxon>
        <taxon>Iocasia</taxon>
    </lineage>
</organism>
<evidence type="ECO:0000313" key="2">
    <source>
        <dbReference type="EMBL" id="QTL96978.1"/>
    </source>
</evidence>
<evidence type="ECO:0000313" key="3">
    <source>
        <dbReference type="Proteomes" id="UP000665020"/>
    </source>
</evidence>
<dbReference type="EMBL" id="CP046640">
    <property type="protein sequence ID" value="QTL96978.1"/>
    <property type="molecule type" value="Genomic_DNA"/>
</dbReference>
<keyword evidence="1" id="KW-0812">Transmembrane</keyword>
<proteinExistence type="predicted"/>
<accession>A0A8A7KBN7</accession>
<name>A0A8A7KBN7_9FIRM</name>
<dbReference type="KEGG" id="ifn:GM661_02790"/>
<keyword evidence="1" id="KW-0472">Membrane</keyword>
<feature type="transmembrane region" description="Helical" evidence="1">
    <location>
        <begin position="7"/>
        <end position="26"/>
    </location>
</feature>
<gene>
    <name evidence="2" type="ORF">GM661_02790</name>
</gene>
<evidence type="ECO:0000256" key="1">
    <source>
        <dbReference type="SAM" id="Phobius"/>
    </source>
</evidence>
<reference evidence="2" key="1">
    <citation type="submission" date="2019-12" db="EMBL/GenBank/DDBJ databases">
        <authorList>
            <person name="zhang j."/>
            <person name="sun C.M."/>
        </authorList>
    </citation>
    <scope>NUCLEOTIDE SEQUENCE</scope>
    <source>
        <strain evidence="2">NS-1</strain>
    </source>
</reference>
<keyword evidence="3" id="KW-1185">Reference proteome</keyword>
<feature type="transmembrane region" description="Helical" evidence="1">
    <location>
        <begin position="32"/>
        <end position="52"/>
    </location>
</feature>
<keyword evidence="1" id="KW-1133">Transmembrane helix</keyword>
<sequence length="108" mass="11635">MREKVFIALLLATIAYLIIIISGIIMDLSLEIILSKGIVGLIIIAVISFVFISIMESTAVLEEEDELTTVVEENEVSSKEGTVVEPAADFSPLEVPVVESVGGEKNVE</sequence>